<name>A0A0F5VF28_9GAMM</name>
<protein>
    <recommendedName>
        <fullName evidence="1">HNH nuclease domain-containing protein</fullName>
    </recommendedName>
</protein>
<dbReference type="GO" id="GO:0004519">
    <property type="term" value="F:endonuclease activity"/>
    <property type="evidence" value="ECO:0007669"/>
    <property type="project" value="InterPro"/>
</dbReference>
<dbReference type="RefSeq" id="WP_046219801.1">
    <property type="nucleotide sequence ID" value="NZ_JWYV01000003.1"/>
</dbReference>
<feature type="domain" description="HNH nuclease" evidence="1">
    <location>
        <begin position="44"/>
        <end position="102"/>
    </location>
</feature>
<dbReference type="STRING" id="265726.KY46_06435"/>
<dbReference type="EMBL" id="JWYV01000003">
    <property type="protein sequence ID" value="KKD00729.1"/>
    <property type="molecule type" value="Genomic_DNA"/>
</dbReference>
<dbReference type="InterPro" id="IPR003615">
    <property type="entry name" value="HNH_nuc"/>
</dbReference>
<gene>
    <name evidence="2" type="ORF">KY46_06435</name>
</gene>
<evidence type="ECO:0000313" key="2">
    <source>
        <dbReference type="EMBL" id="KKD00729.1"/>
    </source>
</evidence>
<dbReference type="GO" id="GO:0008270">
    <property type="term" value="F:zinc ion binding"/>
    <property type="evidence" value="ECO:0007669"/>
    <property type="project" value="InterPro"/>
</dbReference>
<dbReference type="OrthoDB" id="9816185at2"/>
<evidence type="ECO:0000259" key="1">
    <source>
        <dbReference type="SMART" id="SM00507"/>
    </source>
</evidence>
<reference evidence="2 3" key="1">
    <citation type="submission" date="2014-12" db="EMBL/GenBank/DDBJ databases">
        <title>Mercury Reductase activity and rhizosphere competence traits in the genome of root associated Photobacterium halotolerans MELD1.</title>
        <authorList>
            <person name="Mathew D.C."/>
            <person name="Huang C.-C."/>
        </authorList>
    </citation>
    <scope>NUCLEOTIDE SEQUENCE [LARGE SCALE GENOMIC DNA]</scope>
    <source>
        <strain evidence="2 3">MELD1</strain>
    </source>
</reference>
<proteinExistence type="predicted"/>
<dbReference type="GO" id="GO:0003676">
    <property type="term" value="F:nucleic acid binding"/>
    <property type="evidence" value="ECO:0007669"/>
    <property type="project" value="InterPro"/>
</dbReference>
<dbReference type="Gene3D" id="1.10.30.50">
    <property type="match status" value="1"/>
</dbReference>
<accession>A0A0F5VF28</accession>
<dbReference type="PATRIC" id="fig|265726.11.peg.3194"/>
<dbReference type="InterPro" id="IPR002711">
    <property type="entry name" value="HNH"/>
</dbReference>
<dbReference type="Pfam" id="PF01844">
    <property type="entry name" value="HNH"/>
    <property type="match status" value="1"/>
</dbReference>
<dbReference type="AlphaFoldDB" id="A0A0F5VF28"/>
<organism evidence="2 3">
    <name type="scientific">Photobacterium halotolerans</name>
    <dbReference type="NCBI Taxonomy" id="265726"/>
    <lineage>
        <taxon>Bacteria</taxon>
        <taxon>Pseudomonadati</taxon>
        <taxon>Pseudomonadota</taxon>
        <taxon>Gammaproteobacteria</taxon>
        <taxon>Vibrionales</taxon>
        <taxon>Vibrionaceae</taxon>
        <taxon>Photobacterium</taxon>
    </lineage>
</organism>
<dbReference type="SMART" id="SM00507">
    <property type="entry name" value="HNHc"/>
    <property type="match status" value="1"/>
</dbReference>
<dbReference type="Proteomes" id="UP000033633">
    <property type="component" value="Unassembled WGS sequence"/>
</dbReference>
<sequence length="220" mass="25319">MVNIIRNPVSYCEDLENLMVSIKNSESFSHTSWSIAELQVLRVHIRNHYRIQQQGICAYCRQRVSLQSAANCHVEHIAPKSKYPQFMFEPKNLCVACADCNEIKKEQETLGEEPDPICNGNDRVLYPRAASSFYIVHPHFDDYDEHIEIFNGHYVDKTEKGHFTIGACKLNRRLRAFGWEETLISEPELNCLMTDFLGADDAIVKNEKLQSIKRALVKVS</sequence>
<keyword evidence="3" id="KW-1185">Reference proteome</keyword>
<evidence type="ECO:0000313" key="3">
    <source>
        <dbReference type="Proteomes" id="UP000033633"/>
    </source>
</evidence>
<comment type="caution">
    <text evidence="2">The sequence shown here is derived from an EMBL/GenBank/DDBJ whole genome shotgun (WGS) entry which is preliminary data.</text>
</comment>